<evidence type="ECO:0000313" key="9">
    <source>
        <dbReference type="EMBL" id="MYM20968.1"/>
    </source>
</evidence>
<dbReference type="EMBL" id="WWEQ01000109">
    <property type="protein sequence ID" value="MYM20968.1"/>
    <property type="molecule type" value="Genomic_DNA"/>
</dbReference>
<dbReference type="PANTHER" id="PTHR45754">
    <property type="entry name" value="METHYLENETETRAHYDROFOLATE REDUCTASE"/>
    <property type="match status" value="1"/>
</dbReference>
<gene>
    <name evidence="9" type="ORF">GSY69_13615</name>
</gene>
<protein>
    <recommendedName>
        <fullName evidence="8">Methylenetetrahydrofolate reductase</fullName>
    </recommendedName>
</protein>
<keyword evidence="4 8" id="KW-0285">Flavoprotein</keyword>
<dbReference type="InterPro" id="IPR003171">
    <property type="entry name" value="Mehydrof_redctse-like"/>
</dbReference>
<comment type="similarity">
    <text evidence="3 8">Belongs to the methylenetetrahydrofolate reductase family.</text>
</comment>
<comment type="caution">
    <text evidence="9">The sequence shown here is derived from an EMBL/GenBank/DDBJ whole genome shotgun (WGS) entry which is preliminary data.</text>
</comment>
<evidence type="ECO:0000256" key="8">
    <source>
        <dbReference type="RuleBase" id="RU003862"/>
    </source>
</evidence>
<keyword evidence="6 8" id="KW-0560">Oxidoreductase</keyword>
<comment type="catalytic activity">
    <reaction evidence="7">
        <text>(6S)-5-methyl-5,6,7,8-tetrahydrofolate + NAD(+) = (6R)-5,10-methylene-5,6,7,8-tetrahydrofolate + NADH + H(+)</text>
        <dbReference type="Rhea" id="RHEA:19821"/>
        <dbReference type="ChEBI" id="CHEBI:15378"/>
        <dbReference type="ChEBI" id="CHEBI:15636"/>
        <dbReference type="ChEBI" id="CHEBI:18608"/>
        <dbReference type="ChEBI" id="CHEBI:57540"/>
        <dbReference type="ChEBI" id="CHEBI:57945"/>
        <dbReference type="EC" id="1.5.1.54"/>
    </reaction>
    <physiologicalReaction direction="right-to-left" evidence="7">
        <dbReference type="Rhea" id="RHEA:19823"/>
    </physiologicalReaction>
</comment>
<accession>A0A6N9HA96</accession>
<dbReference type="SUPFAM" id="SSF51730">
    <property type="entry name" value="FAD-linked oxidoreductase"/>
    <property type="match status" value="1"/>
</dbReference>
<dbReference type="UniPathway" id="UPA00193"/>
<keyword evidence="10" id="KW-1185">Reference proteome</keyword>
<evidence type="ECO:0000256" key="3">
    <source>
        <dbReference type="ARBA" id="ARBA00006743"/>
    </source>
</evidence>
<reference evidence="9 10" key="1">
    <citation type="submission" date="2020-01" db="EMBL/GenBank/DDBJ databases">
        <authorList>
            <person name="Deng T."/>
        </authorList>
    </citation>
    <scope>NUCLEOTIDE SEQUENCE [LARGE SCALE GENOMIC DNA]</scope>
    <source>
        <strain evidence="9 10">5221</strain>
    </source>
</reference>
<dbReference type="CDD" id="cd00537">
    <property type="entry name" value="MTHFR"/>
    <property type="match status" value="1"/>
</dbReference>
<dbReference type="InterPro" id="IPR029041">
    <property type="entry name" value="FAD-linked_oxidoreductase-like"/>
</dbReference>
<proteinExistence type="inferred from homology"/>
<dbReference type="GO" id="GO:0009086">
    <property type="term" value="P:methionine biosynthetic process"/>
    <property type="evidence" value="ECO:0007669"/>
    <property type="project" value="TreeGrafter"/>
</dbReference>
<evidence type="ECO:0000256" key="5">
    <source>
        <dbReference type="ARBA" id="ARBA00022827"/>
    </source>
</evidence>
<dbReference type="PANTHER" id="PTHR45754:SF3">
    <property type="entry name" value="METHYLENETETRAHYDROFOLATE REDUCTASE (NADPH)"/>
    <property type="match status" value="1"/>
</dbReference>
<evidence type="ECO:0000256" key="1">
    <source>
        <dbReference type="ARBA" id="ARBA00001974"/>
    </source>
</evidence>
<dbReference type="GO" id="GO:0106312">
    <property type="term" value="F:methylenetetrahydrofolate reductase (NADH) activity"/>
    <property type="evidence" value="ECO:0007669"/>
    <property type="project" value="UniProtKB-EC"/>
</dbReference>
<dbReference type="AlphaFoldDB" id="A0A6N9HA96"/>
<dbReference type="Proteomes" id="UP000469215">
    <property type="component" value="Unassembled WGS sequence"/>
</dbReference>
<dbReference type="GO" id="GO:0035999">
    <property type="term" value="P:tetrahydrofolate interconversion"/>
    <property type="evidence" value="ECO:0007669"/>
    <property type="project" value="UniProtKB-UniPathway"/>
</dbReference>
<evidence type="ECO:0000256" key="2">
    <source>
        <dbReference type="ARBA" id="ARBA00004777"/>
    </source>
</evidence>
<dbReference type="GO" id="GO:0005829">
    <property type="term" value="C:cytosol"/>
    <property type="evidence" value="ECO:0007669"/>
    <property type="project" value="TreeGrafter"/>
</dbReference>
<evidence type="ECO:0000256" key="6">
    <source>
        <dbReference type="ARBA" id="ARBA00023002"/>
    </source>
</evidence>
<sequence length="302" mass="31958">MPERATRPALSFEVIPPRTAAAHRALPALIETIGGYRPDYVAITSSPTSGWSQGTADFVSALAADPRLRPLAHLTCTGAPRPLLEAWIDHFVAAGVRGFLAIRGDLPPGVRAPQPGHLRHADELVSLIRTAEARQAARFCAGRLAVGVAAYPGGHPESPDRDFDIDVLLAKQRTGADFALTQLFFDPRDYADLVRRARLAGVTLPIIPGIFPLTSPRRLERMGRLAGLRPPPQLARALAAAPTPAAQRDIGLAATAALARAVLAAGAPGLHLYTFNDAEVTGELLDRLDLAPAAPAAALRPI</sequence>
<evidence type="ECO:0000313" key="10">
    <source>
        <dbReference type="Proteomes" id="UP000469215"/>
    </source>
</evidence>
<comment type="pathway">
    <text evidence="2 8">One-carbon metabolism; tetrahydrofolate interconversion.</text>
</comment>
<organism evidence="9 10">
    <name type="scientific">Brevibacterium rongguiense</name>
    <dbReference type="NCBI Taxonomy" id="2695267"/>
    <lineage>
        <taxon>Bacteria</taxon>
        <taxon>Bacillati</taxon>
        <taxon>Actinomycetota</taxon>
        <taxon>Actinomycetes</taxon>
        <taxon>Micrococcales</taxon>
        <taxon>Brevibacteriaceae</taxon>
        <taxon>Brevibacterium</taxon>
    </lineage>
</organism>
<dbReference type="Pfam" id="PF02219">
    <property type="entry name" value="MTHFR"/>
    <property type="match status" value="1"/>
</dbReference>
<dbReference type="GO" id="GO:0071949">
    <property type="term" value="F:FAD binding"/>
    <property type="evidence" value="ECO:0007669"/>
    <property type="project" value="TreeGrafter"/>
</dbReference>
<comment type="cofactor">
    <cofactor evidence="1 8">
        <name>FAD</name>
        <dbReference type="ChEBI" id="CHEBI:57692"/>
    </cofactor>
</comment>
<evidence type="ECO:0000256" key="4">
    <source>
        <dbReference type="ARBA" id="ARBA00022630"/>
    </source>
</evidence>
<keyword evidence="5 8" id="KW-0274">FAD</keyword>
<dbReference type="Gene3D" id="3.20.20.220">
    <property type="match status" value="1"/>
</dbReference>
<evidence type="ECO:0000256" key="7">
    <source>
        <dbReference type="ARBA" id="ARBA00048628"/>
    </source>
</evidence>
<name>A0A6N9HA96_9MICO</name>